<dbReference type="Proteomes" id="UP000029665">
    <property type="component" value="Unassembled WGS sequence"/>
</dbReference>
<proteinExistence type="predicted"/>
<name>A0A060SKQ3_PYCCI</name>
<protein>
    <submittedName>
        <fullName evidence="2">Uncharacterized protein</fullName>
    </submittedName>
</protein>
<sequence>MEPERPERDVLADGVRVRMADPEPAAVRALAQEADGAADGAAPGGGGERADVLLARVGGRETEQIPQRLDGNPPLPSATGVGNGSSAVSGEVEENAEDELPEYLRPEMWVEGEAATEHVRDSLRNDTGYVTSFLSAGWTNDQITIGNLIYLGMITGRVPILPPFTSYIDAVAQPLPFSEIFDVPRLVRAIDSPVLEWHIVKDLDLAHAHASRDHIGCWNIWEVDNVFSDGPRGNISYTRAPPSVKLIPGYEHDSHSSFWSLAKLAFPQGRADALAKPDENPTRPSEGNQVVLPPDEQLLCYDYLYYVCALEVRAIPHCDVPTPRSE</sequence>
<evidence type="ECO:0000313" key="3">
    <source>
        <dbReference type="Proteomes" id="UP000029665"/>
    </source>
</evidence>
<gene>
    <name evidence="2" type="ORF">BN946_scf185001.g24</name>
</gene>
<comment type="caution">
    <text evidence="2">The sequence shown here is derived from an EMBL/GenBank/DDBJ whole genome shotgun (WGS) entry which is preliminary data.</text>
</comment>
<accession>A0A060SKQ3</accession>
<dbReference type="STRING" id="5643.A0A060SKQ3"/>
<dbReference type="AlphaFoldDB" id="A0A060SKQ3"/>
<keyword evidence="3" id="KW-1185">Reference proteome</keyword>
<reference evidence="2" key="1">
    <citation type="submission" date="2014-01" db="EMBL/GenBank/DDBJ databases">
        <title>The genome of the white-rot fungus Pycnoporus cinnabarinus: a basidiomycete model with a versatile arsenal for lignocellulosic biomass breakdown.</title>
        <authorList>
            <person name="Levasseur A."/>
            <person name="Lomascolo A."/>
            <person name="Ruiz-Duenas F.J."/>
            <person name="Uzan E."/>
            <person name="Piumi F."/>
            <person name="Kues U."/>
            <person name="Ram A.F.J."/>
            <person name="Murat C."/>
            <person name="Haon M."/>
            <person name="Benoit I."/>
            <person name="Arfi Y."/>
            <person name="Chevret D."/>
            <person name="Drula E."/>
            <person name="Kwon M.J."/>
            <person name="Gouret P."/>
            <person name="Lesage-Meessen L."/>
            <person name="Lombard V."/>
            <person name="Mariette J."/>
            <person name="Noirot C."/>
            <person name="Park J."/>
            <person name="Patyshakuliyeva A."/>
            <person name="Wieneger R.A.B."/>
            <person name="Wosten H.A.B."/>
            <person name="Martin F."/>
            <person name="Coutinho P.M."/>
            <person name="de Vries R."/>
            <person name="Martinez A.T."/>
            <person name="Klopp C."/>
            <person name="Pontarotti P."/>
            <person name="Henrissat B."/>
            <person name="Record E."/>
        </authorList>
    </citation>
    <scope>NUCLEOTIDE SEQUENCE [LARGE SCALE GENOMIC DNA]</scope>
    <source>
        <strain evidence="2">BRFM137</strain>
    </source>
</reference>
<dbReference type="HOGENOM" id="CLU_852965_0_0_1"/>
<feature type="region of interest" description="Disordered" evidence="1">
    <location>
        <begin position="26"/>
        <end position="95"/>
    </location>
</feature>
<organism evidence="2 3">
    <name type="scientific">Pycnoporus cinnabarinus</name>
    <name type="common">Cinnabar-red polypore</name>
    <name type="synonym">Trametes cinnabarina</name>
    <dbReference type="NCBI Taxonomy" id="5643"/>
    <lineage>
        <taxon>Eukaryota</taxon>
        <taxon>Fungi</taxon>
        <taxon>Dikarya</taxon>
        <taxon>Basidiomycota</taxon>
        <taxon>Agaricomycotina</taxon>
        <taxon>Agaricomycetes</taxon>
        <taxon>Polyporales</taxon>
        <taxon>Polyporaceae</taxon>
        <taxon>Trametes</taxon>
    </lineage>
</organism>
<dbReference type="OrthoDB" id="423313at2759"/>
<dbReference type="EMBL" id="CCBP010000215">
    <property type="protein sequence ID" value="CDO74776.1"/>
    <property type="molecule type" value="Genomic_DNA"/>
</dbReference>
<evidence type="ECO:0000313" key="2">
    <source>
        <dbReference type="EMBL" id="CDO74776.1"/>
    </source>
</evidence>
<evidence type="ECO:0000256" key="1">
    <source>
        <dbReference type="SAM" id="MobiDB-lite"/>
    </source>
</evidence>